<feature type="region of interest" description="Disordered" evidence="1">
    <location>
        <begin position="251"/>
        <end position="276"/>
    </location>
</feature>
<accession>A0A7U9PXA2</accession>
<protein>
    <recommendedName>
        <fullName evidence="3">DUF1996 domain-containing protein</fullName>
    </recommendedName>
</protein>
<gene>
    <name evidence="4" type="ORF">OEIGOIKO_01785</name>
</gene>
<name>A0A7U9PXA2_9ACTN</name>
<feature type="compositionally biased region" description="Polar residues" evidence="1">
    <location>
        <begin position="175"/>
        <end position="185"/>
    </location>
</feature>
<keyword evidence="2" id="KW-0812">Transmembrane</keyword>
<dbReference type="AlphaFoldDB" id="A0A7U9PXA2"/>
<dbReference type="Pfam" id="PF09362">
    <property type="entry name" value="DUF1996"/>
    <property type="match status" value="1"/>
</dbReference>
<dbReference type="PANTHER" id="PTHR43662:SF3">
    <property type="entry name" value="DOMAIN PROTEIN, PUTATIVE (AFU_ORTHOLOGUE AFUA_6G11970)-RELATED"/>
    <property type="match status" value="1"/>
</dbReference>
<evidence type="ECO:0000256" key="2">
    <source>
        <dbReference type="SAM" id="Phobius"/>
    </source>
</evidence>
<feature type="transmembrane region" description="Helical" evidence="2">
    <location>
        <begin position="50"/>
        <end position="70"/>
    </location>
</feature>
<evidence type="ECO:0000256" key="1">
    <source>
        <dbReference type="SAM" id="MobiDB-lite"/>
    </source>
</evidence>
<feature type="compositionally biased region" description="Low complexity" evidence="1">
    <location>
        <begin position="77"/>
        <end position="140"/>
    </location>
</feature>
<feature type="region of interest" description="Disordered" evidence="1">
    <location>
        <begin position="1"/>
        <end position="41"/>
    </location>
</feature>
<dbReference type="Proteomes" id="UP000287830">
    <property type="component" value="Unassembled WGS sequence"/>
</dbReference>
<evidence type="ECO:0000313" key="4">
    <source>
        <dbReference type="EMBL" id="GCD34060.1"/>
    </source>
</evidence>
<evidence type="ECO:0000313" key="5">
    <source>
        <dbReference type="Proteomes" id="UP000287830"/>
    </source>
</evidence>
<evidence type="ECO:0000259" key="3">
    <source>
        <dbReference type="Pfam" id="PF09362"/>
    </source>
</evidence>
<comment type="caution">
    <text evidence="4">The sequence shown here is derived from an EMBL/GenBank/DDBJ whole genome shotgun (WGS) entry which is preliminary data.</text>
</comment>
<feature type="region of interest" description="Disordered" evidence="1">
    <location>
        <begin position="73"/>
        <end position="202"/>
    </location>
</feature>
<dbReference type="PANTHER" id="PTHR43662">
    <property type="match status" value="1"/>
</dbReference>
<keyword evidence="2" id="KW-1133">Transmembrane helix</keyword>
<feature type="domain" description="DUF1996" evidence="3">
    <location>
        <begin position="197"/>
        <end position="419"/>
    </location>
</feature>
<reference evidence="4 5" key="1">
    <citation type="submission" date="2018-11" db="EMBL/GenBank/DDBJ databases">
        <title>Whole genome sequence of Streptomyces chrestomyceticus NBRC 13444(T).</title>
        <authorList>
            <person name="Komaki H."/>
            <person name="Tamura T."/>
        </authorList>
    </citation>
    <scope>NUCLEOTIDE SEQUENCE [LARGE SCALE GENOMIC DNA]</scope>
    <source>
        <strain evidence="4 5">NBRC 13444</strain>
    </source>
</reference>
<keyword evidence="2" id="KW-0472">Membrane</keyword>
<proteinExistence type="predicted"/>
<organism evidence="4 5">
    <name type="scientific">Streptomyces chrestomyceticus JCM 4735</name>
    <dbReference type="NCBI Taxonomy" id="1306181"/>
    <lineage>
        <taxon>Bacteria</taxon>
        <taxon>Bacillati</taxon>
        <taxon>Actinomycetota</taxon>
        <taxon>Actinomycetes</taxon>
        <taxon>Kitasatosporales</taxon>
        <taxon>Streptomycetaceae</taxon>
        <taxon>Streptomyces</taxon>
    </lineage>
</organism>
<feature type="compositionally biased region" description="Low complexity" evidence="1">
    <location>
        <begin position="12"/>
        <end position="35"/>
    </location>
</feature>
<dbReference type="InterPro" id="IPR018535">
    <property type="entry name" value="DUF1996"/>
</dbReference>
<sequence>MISHARPPARPPGFRNPRAPAAAPPFAATAAVAARPPAPRHRRRLGTKHLVLIALLALLGSAGTFVSVTGNASAHNTTPPSGSPPADSSSSPTSPSVTQPTDNASATAPGTGSAGPSDTPADAPDGPAGPTGSGTPADPGGSSGAGQSVPAAGDFADIRSVRPGPQPPRGGRDASTGTFTSNCGRNENRHQNPDNFIVTPGVANGAHHLHDYAGNRSTDAFSTDDSLRAAGTTCARGDKSAYFWPVLRRLSGQDGPSSGNGQDPADGNVGQTLTPRSVSLTFRGSPAGKVTAMPEGLRAITGDAKAFTNGTANARAQWTCTGFENQRLADKYPLCPGGSQAVRLLDFPSCWDGTNKDSANHRTHLVFPDRASGRCPTGTKAVPQLQMRLAYAVQPRPRAFALDSFPEQLRKPVTDHADFANFMPRDLMARAVQCINSGRRCQ</sequence>
<dbReference type="EMBL" id="BHZC01000001">
    <property type="protein sequence ID" value="GCD34060.1"/>
    <property type="molecule type" value="Genomic_DNA"/>
</dbReference>